<dbReference type="GO" id="GO:0000309">
    <property type="term" value="F:nicotinamide-nucleotide adenylyltransferase activity"/>
    <property type="evidence" value="ECO:0007669"/>
    <property type="project" value="TreeGrafter"/>
</dbReference>
<dbReference type="GO" id="GO:0005737">
    <property type="term" value="C:cytoplasm"/>
    <property type="evidence" value="ECO:0007669"/>
    <property type="project" value="TreeGrafter"/>
</dbReference>
<dbReference type="PANTHER" id="PTHR31285">
    <property type="entry name" value="NICOTINAMIDE MONONUCLEOTIDE ADENYLYLTRANSFERASE"/>
    <property type="match status" value="1"/>
</dbReference>
<accession>A0A9P7FWJ0</accession>
<evidence type="ECO:0000313" key="2">
    <source>
        <dbReference type="Proteomes" id="UP000717328"/>
    </source>
</evidence>
<reference evidence="1" key="1">
    <citation type="submission" date="2021-02" db="EMBL/GenBank/DDBJ databases">
        <authorList>
            <person name="Nieuwenhuis M."/>
            <person name="Van De Peppel L.J.J."/>
        </authorList>
    </citation>
    <scope>NUCLEOTIDE SEQUENCE</scope>
    <source>
        <strain evidence="1">D49</strain>
    </source>
</reference>
<dbReference type="GO" id="GO:0016887">
    <property type="term" value="F:ATP hydrolysis activity"/>
    <property type="evidence" value="ECO:0007669"/>
    <property type="project" value="TreeGrafter"/>
</dbReference>
<dbReference type="InterPro" id="IPR014729">
    <property type="entry name" value="Rossmann-like_a/b/a_fold"/>
</dbReference>
<dbReference type="Gene3D" id="3.40.50.620">
    <property type="entry name" value="HUPs"/>
    <property type="match status" value="1"/>
</dbReference>
<name>A0A9P7FWJ0_9AGAR</name>
<reference evidence="1" key="2">
    <citation type="submission" date="2021-10" db="EMBL/GenBank/DDBJ databases">
        <title>Phylogenomics reveals ancestral predisposition of the termite-cultivated fungus Termitomyces towards a domesticated lifestyle.</title>
        <authorList>
            <person name="Auxier B."/>
            <person name="Grum-Grzhimaylo A."/>
            <person name="Cardenas M.E."/>
            <person name="Lodge J.D."/>
            <person name="Laessoe T."/>
            <person name="Pedersen O."/>
            <person name="Smith M.E."/>
            <person name="Kuyper T.W."/>
            <person name="Franco-Molano E.A."/>
            <person name="Baroni T.J."/>
            <person name="Aanen D.K."/>
        </authorList>
    </citation>
    <scope>NUCLEOTIDE SEQUENCE</scope>
    <source>
        <strain evidence="1">D49</strain>
    </source>
</reference>
<evidence type="ECO:0008006" key="3">
    <source>
        <dbReference type="Google" id="ProtNLM"/>
    </source>
</evidence>
<dbReference type="Proteomes" id="UP000717328">
    <property type="component" value="Unassembled WGS sequence"/>
</dbReference>
<organism evidence="1 2">
    <name type="scientific">Sphagnurus paluster</name>
    <dbReference type="NCBI Taxonomy" id="117069"/>
    <lineage>
        <taxon>Eukaryota</taxon>
        <taxon>Fungi</taxon>
        <taxon>Dikarya</taxon>
        <taxon>Basidiomycota</taxon>
        <taxon>Agaricomycotina</taxon>
        <taxon>Agaricomycetes</taxon>
        <taxon>Agaricomycetidae</taxon>
        <taxon>Agaricales</taxon>
        <taxon>Tricholomatineae</taxon>
        <taxon>Lyophyllaceae</taxon>
        <taxon>Sphagnurus</taxon>
    </lineage>
</organism>
<gene>
    <name evidence="1" type="ORF">H0H81_012413</name>
</gene>
<dbReference type="AlphaFoldDB" id="A0A9P7FWJ0"/>
<keyword evidence="2" id="KW-1185">Reference proteome</keyword>
<sequence length="327" mass="37047">MPLSPSYAGDEMAASRASIMALLHRLQNGLSHPPIEIVHLPHSRWPLPKSPPNRNTLQVMVLDASFNPPTLAHLSLANTLPSCSNKKEETETMYTNDIPHYDAKLLLLSVRNADKALKPGDATHMQRLHMMEIFSRHVTHHNNIQHSQELPNLAIAIIDEPTFVGKSSILQTFFKNWFAATPHNPHYDIQLNFMLGFDTLERLIQPRYYGSQEQMLTSLRKFLSPGPEGDNSRVICARRASSSFSATFGHSSESTELALVQEFIASGRISIIDIEEDVRSYSSSEVRDTIRRLGLESREWRKLVPNDVATYIIRENLYSTDPYPETM</sequence>
<protein>
    <recommendedName>
        <fullName evidence="3">Nicotinamide-nucleotide adenylyltransferase</fullName>
    </recommendedName>
</protein>
<evidence type="ECO:0000313" key="1">
    <source>
        <dbReference type="EMBL" id="KAG5638481.1"/>
    </source>
</evidence>
<dbReference type="PANTHER" id="PTHR31285:SF0">
    <property type="entry name" value="NICOTINAMIDE MONONUCLEOTIDE ADENYLYLTRANSFERASE"/>
    <property type="match status" value="1"/>
</dbReference>
<dbReference type="EMBL" id="JABCKI010005760">
    <property type="protein sequence ID" value="KAG5638481.1"/>
    <property type="molecule type" value="Genomic_DNA"/>
</dbReference>
<dbReference type="GO" id="GO:0005634">
    <property type="term" value="C:nucleus"/>
    <property type="evidence" value="ECO:0007669"/>
    <property type="project" value="TreeGrafter"/>
</dbReference>
<proteinExistence type="predicted"/>
<dbReference type="OrthoDB" id="5591297at2759"/>
<dbReference type="SUPFAM" id="SSF52374">
    <property type="entry name" value="Nucleotidylyl transferase"/>
    <property type="match status" value="1"/>
</dbReference>
<comment type="caution">
    <text evidence="1">The sequence shown here is derived from an EMBL/GenBank/DDBJ whole genome shotgun (WGS) entry which is preliminary data.</text>
</comment>